<dbReference type="InterPro" id="IPR000868">
    <property type="entry name" value="Isochorismatase-like_dom"/>
</dbReference>
<comment type="caution">
    <text evidence="2">The sequence shown here is derived from an EMBL/GenBank/DDBJ whole genome shotgun (WGS) entry which is preliminary data.</text>
</comment>
<protein>
    <submittedName>
        <fullName evidence="2">Hydrolase</fullName>
    </submittedName>
</protein>
<sequence>MRYLYKHILPFSNSSARSFSMPLIASSSAHLLVIDVQERLAPALTAASSLLARVKLLVAAAREVGVPVTVTEQYPAGLGRTVADVAAALPPDAPIIEKMAFSAFAAIKDRMAVLAASGRPELIVCGAEAHVCVLQTVIEARDHGVSVILAADAVSSRRRIDEDIALRRMAEAGATLATTEMIVFEWLREAGTPSFKALAPAIKALGNC</sequence>
<dbReference type="SUPFAM" id="SSF52499">
    <property type="entry name" value="Isochorismatase-like hydrolases"/>
    <property type="match status" value="1"/>
</dbReference>
<dbReference type="Proteomes" id="UP000236286">
    <property type="component" value="Unassembled WGS sequence"/>
</dbReference>
<feature type="domain" description="Isochorismatase-like" evidence="1">
    <location>
        <begin position="31"/>
        <end position="180"/>
    </location>
</feature>
<dbReference type="GO" id="GO:0016787">
    <property type="term" value="F:hydrolase activity"/>
    <property type="evidence" value="ECO:0007669"/>
    <property type="project" value="UniProtKB-KW"/>
</dbReference>
<dbReference type="InterPro" id="IPR036380">
    <property type="entry name" value="Isochorismatase-like_sf"/>
</dbReference>
<accession>A0A2J7TEV6</accession>
<dbReference type="Pfam" id="PF00857">
    <property type="entry name" value="Isochorismatase"/>
    <property type="match status" value="1"/>
</dbReference>
<organism evidence="2 3">
    <name type="scientific">Methylocella silvestris</name>
    <dbReference type="NCBI Taxonomy" id="199596"/>
    <lineage>
        <taxon>Bacteria</taxon>
        <taxon>Pseudomonadati</taxon>
        <taxon>Pseudomonadota</taxon>
        <taxon>Alphaproteobacteria</taxon>
        <taxon>Hyphomicrobiales</taxon>
        <taxon>Beijerinckiaceae</taxon>
        <taxon>Methylocella</taxon>
    </lineage>
</organism>
<dbReference type="PANTHER" id="PTHR14119">
    <property type="entry name" value="HYDROLASE"/>
    <property type="match status" value="1"/>
</dbReference>
<dbReference type="AlphaFoldDB" id="A0A2J7TEV6"/>
<dbReference type="PANTHER" id="PTHR14119:SF3">
    <property type="entry name" value="ISOCHORISMATASE DOMAIN-CONTAINING PROTEIN 2"/>
    <property type="match status" value="1"/>
</dbReference>
<evidence type="ECO:0000313" key="3">
    <source>
        <dbReference type="Proteomes" id="UP000236286"/>
    </source>
</evidence>
<keyword evidence="2" id="KW-0378">Hydrolase</keyword>
<dbReference type="EMBL" id="PDZR01000017">
    <property type="protein sequence ID" value="PNG25297.1"/>
    <property type="molecule type" value="Genomic_DNA"/>
</dbReference>
<dbReference type="Gene3D" id="3.40.50.850">
    <property type="entry name" value="Isochorismatase-like"/>
    <property type="match status" value="1"/>
</dbReference>
<evidence type="ECO:0000313" key="2">
    <source>
        <dbReference type="EMBL" id="PNG25297.1"/>
    </source>
</evidence>
<proteinExistence type="predicted"/>
<evidence type="ECO:0000259" key="1">
    <source>
        <dbReference type="Pfam" id="PF00857"/>
    </source>
</evidence>
<reference evidence="2 3" key="1">
    <citation type="submission" date="2017-10" db="EMBL/GenBank/DDBJ databases">
        <title>Genome announcement of Methylocella silvestris TVC from permafrost.</title>
        <authorList>
            <person name="Wang J."/>
            <person name="Geng K."/>
            <person name="Ul-Haque F."/>
            <person name="Crombie A.T."/>
            <person name="Street L.E."/>
            <person name="Wookey P.A."/>
            <person name="Murrell J.C."/>
            <person name="Pratscher J."/>
        </authorList>
    </citation>
    <scope>NUCLEOTIDE SEQUENCE [LARGE SCALE GENOMIC DNA]</scope>
    <source>
        <strain evidence="2 3">TVC</strain>
    </source>
</reference>
<dbReference type="OrthoDB" id="9796958at2"/>
<gene>
    <name evidence="2" type="ORF">CR492_14185</name>
</gene>
<name>A0A2J7TEV6_METSI</name>
<dbReference type="InterPro" id="IPR050993">
    <property type="entry name" value="Isochorismatase_domain"/>
</dbReference>